<dbReference type="InterPro" id="IPR050275">
    <property type="entry name" value="PGM_Phosphatase"/>
</dbReference>
<dbReference type="AlphaFoldDB" id="A0A1R4IX18"/>
<organism evidence="1 2">
    <name type="scientific">Mycetocola reblochoni REB411</name>
    <dbReference type="NCBI Taxonomy" id="1255698"/>
    <lineage>
        <taxon>Bacteria</taxon>
        <taxon>Bacillati</taxon>
        <taxon>Actinomycetota</taxon>
        <taxon>Actinomycetes</taxon>
        <taxon>Micrococcales</taxon>
        <taxon>Microbacteriaceae</taxon>
        <taxon>Mycetocola</taxon>
    </lineage>
</organism>
<protein>
    <submittedName>
        <fullName evidence="1">Hypothetical, related to broad specificity phosphatases COG0406</fullName>
    </submittedName>
</protein>
<sequence>MPAHRIHLVRHGEVHNPERVLYGRLEGFHLSPRGRLMTRAAADELVAAGDPVRSLVVSPLLRTRESAEPIAEAFRLDPVVDERVIEPSNFFEGTTIRRALRNPINWLVLRRPGVPSWGEPYTRIVERMMAAVEDAWASADGGDVVIVSHQLPIWMVHRHVSGLPLKHDPRERRCGLSSITTLERSGDRFVEVGYRDPAVEIAADGVDVGAV</sequence>
<reference evidence="2" key="1">
    <citation type="submission" date="2017-02" db="EMBL/GenBank/DDBJ databases">
        <authorList>
            <person name="Dridi B."/>
        </authorList>
    </citation>
    <scope>NUCLEOTIDE SEQUENCE [LARGE SCALE GENOMIC DNA]</scope>
    <source>
        <strain evidence="2">EB411</strain>
    </source>
</reference>
<dbReference type="Proteomes" id="UP000196778">
    <property type="component" value="Unassembled WGS sequence"/>
</dbReference>
<dbReference type="RefSeq" id="WP_087136418.1">
    <property type="nucleotide sequence ID" value="NZ_FUKR01000022.1"/>
</dbReference>
<dbReference type="EMBL" id="FUKR01000022">
    <property type="protein sequence ID" value="SJN24392.1"/>
    <property type="molecule type" value="Genomic_DNA"/>
</dbReference>
<dbReference type="OrthoDB" id="3215466at2"/>
<dbReference type="Pfam" id="PF00300">
    <property type="entry name" value="His_Phos_1"/>
    <property type="match status" value="1"/>
</dbReference>
<gene>
    <name evidence="1" type="ORF">FM119_04200</name>
</gene>
<accession>A0A1R4IX18</accession>
<dbReference type="SMART" id="SM00855">
    <property type="entry name" value="PGAM"/>
    <property type="match status" value="1"/>
</dbReference>
<evidence type="ECO:0000313" key="2">
    <source>
        <dbReference type="Proteomes" id="UP000196778"/>
    </source>
</evidence>
<dbReference type="PANTHER" id="PTHR48100">
    <property type="entry name" value="BROAD-SPECIFICITY PHOSPHATASE YOR283W-RELATED"/>
    <property type="match status" value="1"/>
</dbReference>
<dbReference type="GO" id="GO:0005737">
    <property type="term" value="C:cytoplasm"/>
    <property type="evidence" value="ECO:0007669"/>
    <property type="project" value="TreeGrafter"/>
</dbReference>
<dbReference type="InterPro" id="IPR029033">
    <property type="entry name" value="His_PPase_superfam"/>
</dbReference>
<dbReference type="CDD" id="cd07067">
    <property type="entry name" value="HP_PGM_like"/>
    <property type="match status" value="1"/>
</dbReference>
<dbReference type="Gene3D" id="3.40.50.1240">
    <property type="entry name" value="Phosphoglycerate mutase-like"/>
    <property type="match status" value="1"/>
</dbReference>
<dbReference type="GO" id="GO:0016791">
    <property type="term" value="F:phosphatase activity"/>
    <property type="evidence" value="ECO:0007669"/>
    <property type="project" value="TreeGrafter"/>
</dbReference>
<evidence type="ECO:0000313" key="1">
    <source>
        <dbReference type="EMBL" id="SJN24392.1"/>
    </source>
</evidence>
<dbReference type="SUPFAM" id="SSF53254">
    <property type="entry name" value="Phosphoglycerate mutase-like"/>
    <property type="match status" value="1"/>
</dbReference>
<dbReference type="InterPro" id="IPR013078">
    <property type="entry name" value="His_Pase_superF_clade-1"/>
</dbReference>
<proteinExistence type="predicted"/>
<keyword evidence="2" id="KW-1185">Reference proteome</keyword>
<dbReference type="PANTHER" id="PTHR48100:SF51">
    <property type="entry name" value="PHOSPHOGLYCERATE MUTASE"/>
    <property type="match status" value="1"/>
</dbReference>
<name>A0A1R4IX18_9MICO</name>